<dbReference type="GO" id="GO:0006405">
    <property type="term" value="P:RNA export from nucleus"/>
    <property type="evidence" value="ECO:0007669"/>
    <property type="project" value="TreeGrafter"/>
</dbReference>
<dbReference type="GO" id="GO:0000972">
    <property type="term" value="P:transcription-dependent tethering of RNA polymerase II gene DNA at nuclear periphery"/>
    <property type="evidence" value="ECO:0007669"/>
    <property type="project" value="TreeGrafter"/>
</dbReference>
<dbReference type="Pfam" id="PF03177">
    <property type="entry name" value="Nucleoporin_C"/>
    <property type="match status" value="1"/>
</dbReference>
<feature type="compositionally biased region" description="Polar residues" evidence="5">
    <location>
        <begin position="1"/>
        <end position="15"/>
    </location>
</feature>
<accession>A0A4Y7QMA0</accession>
<evidence type="ECO:0000313" key="8">
    <source>
        <dbReference type="EMBL" id="TDL28525.1"/>
    </source>
</evidence>
<dbReference type="Gene3D" id="1.20.120.1880">
    <property type="entry name" value="Nucleoporin, helical C-terminal domain"/>
    <property type="match status" value="1"/>
</dbReference>
<dbReference type="InterPro" id="IPR007187">
    <property type="entry name" value="Nucleoporin_Nup133/Nup155_C"/>
</dbReference>
<feature type="region of interest" description="Disordered" evidence="5">
    <location>
        <begin position="1"/>
        <end position="22"/>
    </location>
</feature>
<dbReference type="InterPro" id="IPR011047">
    <property type="entry name" value="Quinoprotein_ADH-like_sf"/>
</dbReference>
<dbReference type="EMBL" id="ML170157">
    <property type="protein sequence ID" value="TDL28525.1"/>
    <property type="molecule type" value="Genomic_DNA"/>
</dbReference>
<evidence type="ECO:0000256" key="3">
    <source>
        <dbReference type="ARBA" id="ARBA00022448"/>
    </source>
</evidence>
<keyword evidence="9" id="KW-1185">Reference proteome</keyword>
<dbReference type="PANTHER" id="PTHR10350:SF6">
    <property type="entry name" value="NUCLEAR PORE COMPLEX PROTEIN NUP155"/>
    <property type="match status" value="1"/>
</dbReference>
<dbReference type="PANTHER" id="PTHR10350">
    <property type="entry name" value="NUCLEAR PORE COMPLEX PROTEIN NUP155"/>
    <property type="match status" value="1"/>
</dbReference>
<organism evidence="8 9">
    <name type="scientific">Rickenella mellea</name>
    <dbReference type="NCBI Taxonomy" id="50990"/>
    <lineage>
        <taxon>Eukaryota</taxon>
        <taxon>Fungi</taxon>
        <taxon>Dikarya</taxon>
        <taxon>Basidiomycota</taxon>
        <taxon>Agaricomycotina</taxon>
        <taxon>Agaricomycetes</taxon>
        <taxon>Hymenochaetales</taxon>
        <taxon>Rickenellaceae</taxon>
        <taxon>Rickenella</taxon>
    </lineage>
</organism>
<dbReference type="Pfam" id="PF08801">
    <property type="entry name" value="Nucleoporin_N"/>
    <property type="match status" value="1"/>
</dbReference>
<evidence type="ECO:0000256" key="5">
    <source>
        <dbReference type="SAM" id="MobiDB-lite"/>
    </source>
</evidence>
<gene>
    <name evidence="8" type="ORF">BD410DRAFT_781046</name>
</gene>
<dbReference type="SUPFAM" id="SSF50998">
    <property type="entry name" value="Quinoprotein alcohol dehydrogenase-like"/>
    <property type="match status" value="1"/>
</dbReference>
<comment type="similarity">
    <text evidence="2">Belongs to the non-repetitive/WGA-negative nucleoporin family.</text>
</comment>
<feature type="domain" description="Nucleoporin Nup133/Nup155-like N-terminal" evidence="7">
    <location>
        <begin position="75"/>
        <end position="457"/>
    </location>
</feature>
<evidence type="ECO:0000259" key="6">
    <source>
        <dbReference type="Pfam" id="PF03177"/>
    </source>
</evidence>
<dbReference type="Proteomes" id="UP000294933">
    <property type="component" value="Unassembled WGS sequence"/>
</dbReference>
<dbReference type="InterPro" id="IPR014908">
    <property type="entry name" value="Nucleoporin_Nup133/Nup155_N"/>
</dbReference>
<evidence type="ECO:0000313" key="9">
    <source>
        <dbReference type="Proteomes" id="UP000294933"/>
    </source>
</evidence>
<evidence type="ECO:0000259" key="7">
    <source>
        <dbReference type="Pfam" id="PF08801"/>
    </source>
</evidence>
<evidence type="ECO:0000256" key="2">
    <source>
        <dbReference type="ARBA" id="ARBA00007373"/>
    </source>
</evidence>
<dbReference type="GO" id="GO:0036228">
    <property type="term" value="P:protein localization to nuclear inner membrane"/>
    <property type="evidence" value="ECO:0007669"/>
    <property type="project" value="TreeGrafter"/>
</dbReference>
<keyword evidence="3" id="KW-0813">Transport</keyword>
<dbReference type="STRING" id="50990.A0A4Y7QMA0"/>
<dbReference type="GO" id="GO:0017056">
    <property type="term" value="F:structural constituent of nuclear pore"/>
    <property type="evidence" value="ECO:0007669"/>
    <property type="project" value="InterPro"/>
</dbReference>
<feature type="domain" description="Nucleoporin Nup133/Nup155-like C-terminal" evidence="6">
    <location>
        <begin position="670"/>
        <end position="1328"/>
    </location>
</feature>
<dbReference type="InterPro" id="IPR042537">
    <property type="entry name" value="Nucleoporin_Nup155_C_2"/>
</dbReference>
<dbReference type="Gene3D" id="1.25.40.450">
    <property type="entry name" value="Nucleoporin, helical domain, N-terminal subdomain"/>
    <property type="match status" value="1"/>
</dbReference>
<evidence type="ECO:0000256" key="1">
    <source>
        <dbReference type="ARBA" id="ARBA00004123"/>
    </source>
</evidence>
<dbReference type="Gene3D" id="1.20.58.1780">
    <property type="match status" value="1"/>
</dbReference>
<evidence type="ECO:0000256" key="4">
    <source>
        <dbReference type="ARBA" id="ARBA00023242"/>
    </source>
</evidence>
<protein>
    <submittedName>
        <fullName evidence="8">Nucleoporin</fullName>
    </submittedName>
</protein>
<dbReference type="InterPro" id="IPR042533">
    <property type="entry name" value="Nucleoporin_Nup155_C_1"/>
</dbReference>
<dbReference type="GO" id="GO:0006606">
    <property type="term" value="P:protein import into nucleus"/>
    <property type="evidence" value="ECO:0007669"/>
    <property type="project" value="TreeGrafter"/>
</dbReference>
<proteinExistence type="inferred from homology"/>
<dbReference type="GO" id="GO:0044611">
    <property type="term" value="C:nuclear pore inner ring"/>
    <property type="evidence" value="ECO:0007669"/>
    <property type="project" value="TreeGrafter"/>
</dbReference>
<name>A0A4Y7QMA0_9AGAM</name>
<comment type="subcellular location">
    <subcellularLocation>
        <location evidence="1">Nucleus</location>
    </subcellularLocation>
</comment>
<dbReference type="InterPro" id="IPR042538">
    <property type="entry name" value="Nucleoporin_Nup155_C_3"/>
</dbReference>
<keyword evidence="4" id="KW-0539">Nucleus</keyword>
<dbReference type="InterPro" id="IPR004870">
    <property type="entry name" value="Nucleoporin_Nup155"/>
</dbReference>
<reference evidence="8 9" key="1">
    <citation type="submission" date="2018-06" db="EMBL/GenBank/DDBJ databases">
        <title>A transcriptomic atlas of mushroom development highlights an independent origin of complex multicellularity.</title>
        <authorList>
            <consortium name="DOE Joint Genome Institute"/>
            <person name="Krizsan K."/>
            <person name="Almasi E."/>
            <person name="Merenyi Z."/>
            <person name="Sahu N."/>
            <person name="Viragh M."/>
            <person name="Koszo T."/>
            <person name="Mondo S."/>
            <person name="Kiss B."/>
            <person name="Balint B."/>
            <person name="Kues U."/>
            <person name="Barry K."/>
            <person name="Hegedus J.C."/>
            <person name="Henrissat B."/>
            <person name="Johnson J."/>
            <person name="Lipzen A."/>
            <person name="Ohm R."/>
            <person name="Nagy I."/>
            <person name="Pangilinan J."/>
            <person name="Yan J."/>
            <person name="Xiong Y."/>
            <person name="Grigoriev I.V."/>
            <person name="Hibbett D.S."/>
            <person name="Nagy L.G."/>
        </authorList>
    </citation>
    <scope>NUCLEOTIDE SEQUENCE [LARGE SCALE GENOMIC DNA]</scope>
    <source>
        <strain evidence="8 9">SZMC22713</strain>
    </source>
</reference>
<dbReference type="Gene3D" id="1.25.40.440">
    <property type="entry name" value="Nucleoporin, helical domain, central subdomain"/>
    <property type="match status" value="1"/>
</dbReference>
<dbReference type="OrthoDB" id="338970at2759"/>
<sequence length="1349" mass="150582">MAASSSQNPSSTRGVSTPRPPPLDYPALQVASRVLQEQLVKDLQMVPDFADMLTIPGAQSSASYTVFPGDYRVPFQKRKHIGIPPILWEHFNSSKFICHMGILTDIERAWITMDHKLFLWDYVEGQELSSFVEQPDIITHVALVKPKPNVFIDEITSLLVICTPVTVLLLGLSSTNISGLDNRPRKDIKLFATDMSISTDGVEMTSVIGMGDGRIFMCGGSDGHLYELHYQEKEVWFGKKFHLINHSASGMPTFLPILRIPQNEERIASIVADPARGCFYTLSEHNWVSIWMPESNKGLRKIQTLSSLLKQAQDKAPGTPQLMQNFKLISLHIITQRESKSGVQLMALSSNGVRLYFGPLAANYVYGFGGSAYSSADPKQLQLLHVRLPPPNLLHPDEQLQPQHRIAHVPQAGVQQPNQPSCIVSGISTASYVDGLLVAAQPSDVDSKDFILGISPDLTKIASLGQTQQQNHSQPPNAPYYGSRAMGPYVGPTGQPRTVLTEQAAVLYVEGTIWAVAHTTQPTASAVSATPTSTPQPLAINELALQFSEPHREFIIVTNVGISILVKRKALDYLKDAIEEVQADGNVQAIIDFRDSFGRDQTCAMLLALASGNTFISPDRIGSQAPDSVVHVSSELAAIAKQAYFDLGERPVWLDRGFGNNDNQGNVLFSGRRDGLATYFARLIRPIWRSKLTKTEKSGAQSSHFSDAALVLIQKNLYALKAFVDRNPQLFMSAPPGDHLGARTNNEQEAWKLEQASIVQILALLTRSVEAISFILLLIDYNLGDLLSQCDAETQKMVSSLTYEDLITTPNGSHVSRALVNVIINRQIGQQISIDTVSEILQQRCGSFCSADDVMLYKARENIRKSVEVRDPIERQALLGESLRLFSRAARVLEFETLREVVGDYQQLNYAKGAVELPLQCAQVADPDNLGFEFWNACCPPNDSRSEFLEKRLQCYDLILDSLSVFDERSSKPGPQQQDADEVRSHAYDVALSSEDPVFHSHLYEWLIDRGAADALLEIRPPYLEAHLQREPITASNYQLLWQFYVKTGQSLRAAEVLAALAQSTQFDVSLDQRLQFLTLAVSNAKSHPVSVDGKYETAVAFLTELEEQLEVAQVQLEIYSTLLPRINEPGEVGEKIKILQRGLFTISELYQLYAEPFNLPAMKLLILHVSEHRDDAVVRPIWNTLFEDATDDNDSDRSADRIASLIVSYGRRFFPSECAFPLRHVASLLLRFTLAHKGIRPHGWAARILNDAGVPYPDIWDIFHAMYESQVPPFNDQANVQSISSDISVLLKDWVEEARRPQSSISRHDFPVDVIDRAITKYLEELTPGRTETRETFEDVQRQLRRYW</sequence>
<dbReference type="VEuPathDB" id="FungiDB:BD410DRAFT_781046"/>